<dbReference type="AlphaFoldDB" id="A0A9Q9EL93"/>
<name>A0A9Q9EL93_9PEZI</name>
<evidence type="ECO:0000313" key="2">
    <source>
        <dbReference type="Proteomes" id="UP001056384"/>
    </source>
</evidence>
<dbReference type="EMBL" id="CP099423">
    <property type="protein sequence ID" value="USW54089.1"/>
    <property type="molecule type" value="Genomic_DNA"/>
</dbReference>
<keyword evidence="2" id="KW-1185">Reference proteome</keyword>
<reference evidence="1" key="1">
    <citation type="submission" date="2022-06" db="EMBL/GenBank/DDBJ databases">
        <title>Complete genome sequences of two strains of the flax pathogen Septoria linicola.</title>
        <authorList>
            <person name="Lapalu N."/>
            <person name="Simon A."/>
            <person name="Demenou B."/>
            <person name="Paumier D."/>
            <person name="Guillot M.-P."/>
            <person name="Gout L."/>
            <person name="Valade R."/>
        </authorList>
    </citation>
    <scope>NUCLEOTIDE SEQUENCE</scope>
    <source>
        <strain evidence="1">SE15195</strain>
    </source>
</reference>
<dbReference type="Gene3D" id="3.40.630.30">
    <property type="match status" value="1"/>
</dbReference>
<dbReference type="InterPro" id="IPR016181">
    <property type="entry name" value="Acyl_CoA_acyltransferase"/>
</dbReference>
<sequence length="198" mass="21807">MSIGTMFSWLSSLTGDKVDGSVTYEVSKLCCQAQVHAASRSFLGSMQWASEAERERFGGCNISYILPSDDTAVHIRVQAVVGDSTVGHALASLFRQEDGRGGVLISQLAVFKSHRKLRIATQMLEEIREIVDEYWKTVTILSIDAAAIRATQRIFGDKGIEEAELEGVIKDAAARPFPRRAYITGDCDMILHHDRDSG</sequence>
<proteinExistence type="predicted"/>
<dbReference type="SUPFAM" id="SSF55729">
    <property type="entry name" value="Acyl-CoA N-acyltransferases (Nat)"/>
    <property type="match status" value="1"/>
</dbReference>
<dbReference type="Proteomes" id="UP001056384">
    <property type="component" value="Chromosome 6"/>
</dbReference>
<evidence type="ECO:0000313" key="1">
    <source>
        <dbReference type="EMBL" id="USW54089.1"/>
    </source>
</evidence>
<organism evidence="1 2">
    <name type="scientific">Septoria linicola</name>
    <dbReference type="NCBI Taxonomy" id="215465"/>
    <lineage>
        <taxon>Eukaryota</taxon>
        <taxon>Fungi</taxon>
        <taxon>Dikarya</taxon>
        <taxon>Ascomycota</taxon>
        <taxon>Pezizomycotina</taxon>
        <taxon>Dothideomycetes</taxon>
        <taxon>Dothideomycetidae</taxon>
        <taxon>Mycosphaerellales</taxon>
        <taxon>Mycosphaerellaceae</taxon>
        <taxon>Septoria</taxon>
    </lineage>
</organism>
<gene>
    <name evidence="1" type="ORF">Slin15195_G074080</name>
</gene>
<protein>
    <submittedName>
        <fullName evidence="1">Acyl-CoA N-acyltransferase</fullName>
    </submittedName>
</protein>
<accession>A0A9Q9EL93</accession>